<feature type="compositionally biased region" description="Polar residues" evidence="9">
    <location>
        <begin position="159"/>
        <end position="173"/>
    </location>
</feature>
<dbReference type="PROSITE" id="PS50097">
    <property type="entry name" value="BTB"/>
    <property type="match status" value="1"/>
</dbReference>
<evidence type="ECO:0000256" key="5">
    <source>
        <dbReference type="ARBA" id="ARBA00023015"/>
    </source>
</evidence>
<dbReference type="GO" id="GO:0007464">
    <property type="term" value="P:R3/R4 cell fate commitment"/>
    <property type="evidence" value="ECO:0007669"/>
    <property type="project" value="UniProtKB-ARBA"/>
</dbReference>
<sequence>MATEQFCLKWNNFQSNIITNLENLKCNGDLVDVTLTCEGKSVKAHKVILSACSSYFRTIFKENPCPHPIVILKGVTHRDISSLISFMYQGEVHIQEDQLSSFLRTAEHLQIKGLADVVMPDEMLMSEPLEWKEHKSRNASPVCPSSAPEAPSSPRNSPFLSPQASPTSALASRPLQSMHVSDFPLSQSLSGIQGSKSAECLGADRGNRDGEAWRVNPKMEPMESETVGMQERNEEANSQRIYSIDWRSLPPYSSDVSSAPRLEIVQRRCPIERAQIPLLSGQSGKHW</sequence>
<evidence type="ECO:0000256" key="3">
    <source>
        <dbReference type="ARBA" id="ARBA00022782"/>
    </source>
</evidence>
<feature type="domain" description="BTB" evidence="10">
    <location>
        <begin position="31"/>
        <end position="96"/>
    </location>
</feature>
<evidence type="ECO:0000256" key="2">
    <source>
        <dbReference type="ARBA" id="ARBA00022473"/>
    </source>
</evidence>
<dbReference type="GO" id="GO:0007526">
    <property type="term" value="P:larval somatic muscle development"/>
    <property type="evidence" value="ECO:0007669"/>
    <property type="project" value="UniProtKB-ARBA"/>
</dbReference>
<keyword evidence="2" id="KW-0217">Developmental protein</keyword>
<dbReference type="GO" id="GO:0045476">
    <property type="term" value="P:nurse cell apoptotic process"/>
    <property type="evidence" value="ECO:0007669"/>
    <property type="project" value="UniProtKB-ARBA"/>
</dbReference>
<dbReference type="CDD" id="cd18315">
    <property type="entry name" value="BTB_POZ_BAB-like"/>
    <property type="match status" value="1"/>
</dbReference>
<evidence type="ECO:0000256" key="1">
    <source>
        <dbReference type="ARBA" id="ARBA00004123"/>
    </source>
</evidence>
<dbReference type="GO" id="GO:0008406">
    <property type="term" value="P:gonad development"/>
    <property type="evidence" value="ECO:0007669"/>
    <property type="project" value="UniProtKB-ARBA"/>
</dbReference>
<dbReference type="OrthoDB" id="2311693at2759"/>
<organism evidence="11 12">
    <name type="scientific">Ladona fulva</name>
    <name type="common">Scarce chaser dragonfly</name>
    <name type="synonym">Libellula fulva</name>
    <dbReference type="NCBI Taxonomy" id="123851"/>
    <lineage>
        <taxon>Eukaryota</taxon>
        <taxon>Metazoa</taxon>
        <taxon>Ecdysozoa</taxon>
        <taxon>Arthropoda</taxon>
        <taxon>Hexapoda</taxon>
        <taxon>Insecta</taxon>
        <taxon>Pterygota</taxon>
        <taxon>Palaeoptera</taxon>
        <taxon>Odonata</taxon>
        <taxon>Epiprocta</taxon>
        <taxon>Anisoptera</taxon>
        <taxon>Libelluloidea</taxon>
        <taxon>Libellulidae</taxon>
        <taxon>Ladona</taxon>
    </lineage>
</organism>
<accession>A0A8K0PA12</accession>
<dbReference type="InterPro" id="IPR000210">
    <property type="entry name" value="BTB/POZ_dom"/>
</dbReference>
<dbReference type="GO" id="GO:0006357">
    <property type="term" value="P:regulation of transcription by RNA polymerase II"/>
    <property type="evidence" value="ECO:0007669"/>
    <property type="project" value="TreeGrafter"/>
</dbReference>
<dbReference type="SUPFAM" id="SSF54695">
    <property type="entry name" value="POZ domain"/>
    <property type="match status" value="1"/>
</dbReference>
<reference evidence="11" key="1">
    <citation type="submission" date="2013-04" db="EMBL/GenBank/DDBJ databases">
        <authorList>
            <person name="Qu J."/>
            <person name="Murali S.C."/>
            <person name="Bandaranaike D."/>
            <person name="Bellair M."/>
            <person name="Blankenburg K."/>
            <person name="Chao H."/>
            <person name="Dinh H."/>
            <person name="Doddapaneni H."/>
            <person name="Downs B."/>
            <person name="Dugan-Rocha S."/>
            <person name="Elkadiri S."/>
            <person name="Gnanaolivu R.D."/>
            <person name="Hernandez B."/>
            <person name="Javaid M."/>
            <person name="Jayaseelan J.C."/>
            <person name="Lee S."/>
            <person name="Li M."/>
            <person name="Ming W."/>
            <person name="Munidasa M."/>
            <person name="Muniz J."/>
            <person name="Nguyen L."/>
            <person name="Ongeri F."/>
            <person name="Osuji N."/>
            <person name="Pu L.-L."/>
            <person name="Puazo M."/>
            <person name="Qu C."/>
            <person name="Quiroz J."/>
            <person name="Raj R."/>
            <person name="Weissenberger G."/>
            <person name="Xin Y."/>
            <person name="Zou X."/>
            <person name="Han Y."/>
            <person name="Richards S."/>
            <person name="Worley K."/>
            <person name="Muzny D."/>
            <person name="Gibbs R."/>
        </authorList>
    </citation>
    <scope>NUCLEOTIDE SEQUENCE</scope>
    <source>
        <strain evidence="11">Sampled in the wild</strain>
    </source>
</reference>
<keyword evidence="12" id="KW-1185">Reference proteome</keyword>
<evidence type="ECO:0000256" key="8">
    <source>
        <dbReference type="ARBA" id="ARBA00037382"/>
    </source>
</evidence>
<evidence type="ECO:0000313" key="12">
    <source>
        <dbReference type="Proteomes" id="UP000792457"/>
    </source>
</evidence>
<evidence type="ECO:0000313" key="11">
    <source>
        <dbReference type="EMBL" id="KAG8238642.1"/>
    </source>
</evidence>
<keyword evidence="3" id="KW-0221">Differentiation</keyword>
<feature type="region of interest" description="Disordered" evidence="9">
    <location>
        <begin position="134"/>
        <end position="173"/>
    </location>
</feature>
<dbReference type="InterPro" id="IPR011333">
    <property type="entry name" value="SKP1/BTB/POZ_sf"/>
</dbReference>
<dbReference type="AlphaFoldDB" id="A0A8K0PA12"/>
<evidence type="ECO:0000256" key="7">
    <source>
        <dbReference type="ARBA" id="ARBA00023242"/>
    </source>
</evidence>
<evidence type="ECO:0000259" key="10">
    <source>
        <dbReference type="PROSITE" id="PS50097"/>
    </source>
</evidence>
<dbReference type="GO" id="GO:0045467">
    <property type="term" value="P:R7 cell development"/>
    <property type="evidence" value="ECO:0007669"/>
    <property type="project" value="UniProtKB-ARBA"/>
</dbReference>
<dbReference type="PANTHER" id="PTHR23110:SF111">
    <property type="entry name" value="LONGITUDINALS LACKING PROTEIN, ISOFORMS F_I_K_T"/>
    <property type="match status" value="1"/>
</dbReference>
<dbReference type="Gene3D" id="3.30.710.10">
    <property type="entry name" value="Potassium Channel Kv1.1, Chain A"/>
    <property type="match status" value="1"/>
</dbReference>
<keyword evidence="7" id="KW-0539">Nucleus</keyword>
<dbReference type="GO" id="GO:0035167">
    <property type="term" value="P:larval lymph gland hemopoiesis"/>
    <property type="evidence" value="ECO:0007669"/>
    <property type="project" value="UniProtKB-ARBA"/>
</dbReference>
<dbReference type="GO" id="GO:0016199">
    <property type="term" value="P:axon midline choice point recognition"/>
    <property type="evidence" value="ECO:0007669"/>
    <property type="project" value="UniProtKB-ARBA"/>
</dbReference>
<dbReference type="GO" id="GO:0005634">
    <property type="term" value="C:nucleus"/>
    <property type="evidence" value="ECO:0007669"/>
    <property type="project" value="UniProtKB-SubCell"/>
</dbReference>
<keyword evidence="6" id="KW-0804">Transcription</keyword>
<dbReference type="SMART" id="SM00225">
    <property type="entry name" value="BTB"/>
    <property type="match status" value="1"/>
</dbReference>
<dbReference type="Pfam" id="PF00651">
    <property type="entry name" value="BTB"/>
    <property type="match status" value="1"/>
</dbReference>
<comment type="function">
    <text evidence="8">Putative transcription factor required for axon growth and guidance in the central and peripheral nervous systems. Repels CNS axons away from the midline by promoting the expression of the midline repellent sli and its receptor robo.</text>
</comment>
<name>A0A8K0PA12_LADFU</name>
<comment type="caution">
    <text evidence="11">The sequence shown here is derived from an EMBL/GenBank/DDBJ whole genome shotgun (WGS) entry which is preliminary data.</text>
</comment>
<dbReference type="PANTHER" id="PTHR23110">
    <property type="entry name" value="BTB DOMAIN TRANSCRIPTION FACTOR"/>
    <property type="match status" value="1"/>
</dbReference>
<dbReference type="InterPro" id="IPR051095">
    <property type="entry name" value="Dros_DevTransReg"/>
</dbReference>
<dbReference type="GO" id="GO:0048813">
    <property type="term" value="P:dendrite morphogenesis"/>
    <property type="evidence" value="ECO:0007669"/>
    <property type="project" value="UniProtKB-ARBA"/>
</dbReference>
<protein>
    <recommendedName>
        <fullName evidence="10">BTB domain-containing protein</fullName>
    </recommendedName>
</protein>
<proteinExistence type="predicted"/>
<reference evidence="11" key="2">
    <citation type="submission" date="2017-10" db="EMBL/GenBank/DDBJ databases">
        <title>Ladona fulva Genome sequencing and assembly.</title>
        <authorList>
            <person name="Murali S."/>
            <person name="Richards S."/>
            <person name="Bandaranaike D."/>
            <person name="Bellair M."/>
            <person name="Blankenburg K."/>
            <person name="Chao H."/>
            <person name="Dinh H."/>
            <person name="Doddapaneni H."/>
            <person name="Dugan-Rocha S."/>
            <person name="Elkadiri S."/>
            <person name="Gnanaolivu R."/>
            <person name="Hernandez B."/>
            <person name="Skinner E."/>
            <person name="Javaid M."/>
            <person name="Lee S."/>
            <person name="Li M."/>
            <person name="Ming W."/>
            <person name="Munidasa M."/>
            <person name="Muniz J."/>
            <person name="Nguyen L."/>
            <person name="Hughes D."/>
            <person name="Osuji N."/>
            <person name="Pu L.-L."/>
            <person name="Puazo M."/>
            <person name="Qu C."/>
            <person name="Quiroz J."/>
            <person name="Raj R."/>
            <person name="Weissenberger G."/>
            <person name="Xin Y."/>
            <person name="Zou X."/>
            <person name="Han Y."/>
            <person name="Worley K."/>
            <person name="Muzny D."/>
            <person name="Gibbs R."/>
        </authorList>
    </citation>
    <scope>NUCLEOTIDE SEQUENCE</scope>
    <source>
        <strain evidence="11">Sampled in the wild</strain>
    </source>
</reference>
<gene>
    <name evidence="11" type="ORF">J437_LFUL018474</name>
</gene>
<feature type="compositionally biased region" description="Low complexity" evidence="9">
    <location>
        <begin position="139"/>
        <end position="158"/>
    </location>
</feature>
<comment type="subcellular location">
    <subcellularLocation>
        <location evidence="1">Nucleus</location>
    </subcellularLocation>
</comment>
<evidence type="ECO:0000256" key="4">
    <source>
        <dbReference type="ARBA" id="ARBA00022902"/>
    </source>
</evidence>
<keyword evidence="5" id="KW-0805">Transcription regulation</keyword>
<evidence type="ECO:0000256" key="6">
    <source>
        <dbReference type="ARBA" id="ARBA00023163"/>
    </source>
</evidence>
<dbReference type="Proteomes" id="UP000792457">
    <property type="component" value="Unassembled WGS sequence"/>
</dbReference>
<keyword evidence="4" id="KW-0524">Neurogenesis</keyword>
<evidence type="ECO:0000256" key="9">
    <source>
        <dbReference type="SAM" id="MobiDB-lite"/>
    </source>
</evidence>
<dbReference type="EMBL" id="KZ309402">
    <property type="protein sequence ID" value="KAG8238642.1"/>
    <property type="molecule type" value="Genomic_DNA"/>
</dbReference>